<proteinExistence type="predicted"/>
<keyword evidence="1" id="KW-0805">Transcription regulation</keyword>
<dbReference type="InterPro" id="IPR011663">
    <property type="entry name" value="UTRA"/>
</dbReference>
<dbReference type="PROSITE" id="PS50949">
    <property type="entry name" value="HTH_GNTR"/>
    <property type="match status" value="1"/>
</dbReference>
<evidence type="ECO:0000256" key="2">
    <source>
        <dbReference type="ARBA" id="ARBA00023125"/>
    </source>
</evidence>
<dbReference type="SMART" id="SM00866">
    <property type="entry name" value="UTRA"/>
    <property type="match status" value="1"/>
</dbReference>
<evidence type="ECO:0000259" key="4">
    <source>
        <dbReference type="PROSITE" id="PS50949"/>
    </source>
</evidence>
<accession>A0ABP9DYD1</accession>
<dbReference type="SMART" id="SM00345">
    <property type="entry name" value="HTH_GNTR"/>
    <property type="match status" value="1"/>
</dbReference>
<dbReference type="PANTHER" id="PTHR44846:SF17">
    <property type="entry name" value="GNTR-FAMILY TRANSCRIPTIONAL REGULATOR"/>
    <property type="match status" value="1"/>
</dbReference>
<evidence type="ECO:0000313" key="5">
    <source>
        <dbReference type="EMBL" id="GAA4863378.1"/>
    </source>
</evidence>
<protein>
    <submittedName>
        <fullName evidence="5">GntR family transcriptional regulator</fullName>
    </submittedName>
</protein>
<dbReference type="Pfam" id="PF00392">
    <property type="entry name" value="GntR"/>
    <property type="match status" value="1"/>
</dbReference>
<dbReference type="InterPro" id="IPR050679">
    <property type="entry name" value="Bact_HTH_transcr_reg"/>
</dbReference>
<keyword evidence="2" id="KW-0238">DNA-binding</keyword>
<feature type="domain" description="HTH gntR-type" evidence="4">
    <location>
        <begin position="12"/>
        <end position="80"/>
    </location>
</feature>
<dbReference type="Gene3D" id="1.10.10.10">
    <property type="entry name" value="Winged helix-like DNA-binding domain superfamily/Winged helix DNA-binding domain"/>
    <property type="match status" value="1"/>
</dbReference>
<dbReference type="Pfam" id="PF07702">
    <property type="entry name" value="UTRA"/>
    <property type="match status" value="1"/>
</dbReference>
<dbReference type="PRINTS" id="PR00035">
    <property type="entry name" value="HTHGNTR"/>
</dbReference>
<organism evidence="5 6">
    <name type="scientific">Kitasatospora terrestris</name>
    <dbReference type="NCBI Taxonomy" id="258051"/>
    <lineage>
        <taxon>Bacteria</taxon>
        <taxon>Bacillati</taxon>
        <taxon>Actinomycetota</taxon>
        <taxon>Actinomycetes</taxon>
        <taxon>Kitasatosporales</taxon>
        <taxon>Streptomycetaceae</taxon>
        <taxon>Kitasatospora</taxon>
    </lineage>
</organism>
<dbReference type="InterPro" id="IPR036390">
    <property type="entry name" value="WH_DNA-bd_sf"/>
</dbReference>
<dbReference type="SUPFAM" id="SSF46785">
    <property type="entry name" value="Winged helix' DNA-binding domain"/>
    <property type="match status" value="1"/>
</dbReference>
<name>A0ABP9DYD1_9ACTN</name>
<comment type="caution">
    <text evidence="5">The sequence shown here is derived from an EMBL/GenBank/DDBJ whole genome shotgun (WGS) entry which is preliminary data.</text>
</comment>
<evidence type="ECO:0000313" key="6">
    <source>
        <dbReference type="Proteomes" id="UP001501752"/>
    </source>
</evidence>
<dbReference type="Proteomes" id="UP001501752">
    <property type="component" value="Unassembled WGS sequence"/>
</dbReference>
<evidence type="ECO:0000256" key="3">
    <source>
        <dbReference type="ARBA" id="ARBA00023163"/>
    </source>
</evidence>
<dbReference type="InterPro" id="IPR036388">
    <property type="entry name" value="WH-like_DNA-bd_sf"/>
</dbReference>
<dbReference type="InterPro" id="IPR028978">
    <property type="entry name" value="Chorismate_lyase_/UTRA_dom_sf"/>
</dbReference>
<dbReference type="SUPFAM" id="SSF64288">
    <property type="entry name" value="Chorismate lyase-like"/>
    <property type="match status" value="1"/>
</dbReference>
<dbReference type="Gene3D" id="3.40.1410.10">
    <property type="entry name" value="Chorismate lyase-like"/>
    <property type="match status" value="1"/>
</dbReference>
<sequence>MDGMSAMRSGRAPMYQQISEALRQQIADGTLPAGAQLPTEADLTERYGVGRGTVRQALGDLVNAGLVVPQRPRGYFVRERRPMVFRPQAEFRKRPFSAEMDAFVLEHSADGREPRQLIEVAIVEPAPDIAKRLQLEPGQLAAVRRRIRWLDGEPFNLNDSYFPLDIVRESEIMRPEDITRGANEVLAELGYRQVTALDEVYVRMPTPDEVHRLELGPGTPVGYHVCTGYTAEGKPVRVAVTVLPGDRHVISYERRWEPQDGAE</sequence>
<keyword evidence="3" id="KW-0804">Transcription</keyword>
<dbReference type="InterPro" id="IPR000524">
    <property type="entry name" value="Tscrpt_reg_HTH_GntR"/>
</dbReference>
<dbReference type="CDD" id="cd07377">
    <property type="entry name" value="WHTH_GntR"/>
    <property type="match status" value="1"/>
</dbReference>
<dbReference type="PANTHER" id="PTHR44846">
    <property type="entry name" value="MANNOSYL-D-GLYCERATE TRANSPORT/METABOLISM SYSTEM REPRESSOR MNGR-RELATED"/>
    <property type="match status" value="1"/>
</dbReference>
<keyword evidence="6" id="KW-1185">Reference proteome</keyword>
<evidence type="ECO:0000256" key="1">
    <source>
        <dbReference type="ARBA" id="ARBA00023015"/>
    </source>
</evidence>
<reference evidence="6" key="1">
    <citation type="journal article" date="2019" name="Int. J. Syst. Evol. Microbiol.">
        <title>The Global Catalogue of Microorganisms (GCM) 10K type strain sequencing project: providing services to taxonomists for standard genome sequencing and annotation.</title>
        <authorList>
            <consortium name="The Broad Institute Genomics Platform"/>
            <consortium name="The Broad Institute Genome Sequencing Center for Infectious Disease"/>
            <person name="Wu L."/>
            <person name="Ma J."/>
        </authorList>
    </citation>
    <scope>NUCLEOTIDE SEQUENCE [LARGE SCALE GENOMIC DNA]</scope>
    <source>
        <strain evidence="6">JCM 13006</strain>
    </source>
</reference>
<dbReference type="EMBL" id="BAABIS010000001">
    <property type="protein sequence ID" value="GAA4863378.1"/>
    <property type="molecule type" value="Genomic_DNA"/>
</dbReference>
<gene>
    <name evidence="5" type="ORF">GCM10023235_47000</name>
</gene>